<dbReference type="AlphaFoldDB" id="A0A8B8IVU4"/>
<dbReference type="OrthoDB" id="756370at2759"/>
<keyword evidence="1 3" id="KW-0853">WD repeat</keyword>
<feature type="repeat" description="WD" evidence="3">
    <location>
        <begin position="119"/>
        <end position="154"/>
    </location>
</feature>
<dbReference type="OMA" id="GVNARIY"/>
<dbReference type="SUPFAM" id="SSF50978">
    <property type="entry name" value="WD40 repeat-like"/>
    <property type="match status" value="1"/>
</dbReference>
<dbReference type="PROSITE" id="PS50082">
    <property type="entry name" value="WD_REPEATS_2"/>
    <property type="match status" value="2"/>
</dbReference>
<evidence type="ECO:0000256" key="1">
    <source>
        <dbReference type="ARBA" id="ARBA00022574"/>
    </source>
</evidence>
<dbReference type="PANTHER" id="PTHR18763:SF0">
    <property type="entry name" value="WD REPEAT-CONTAINING PROTEIN 18"/>
    <property type="match status" value="1"/>
</dbReference>
<dbReference type="GeneID" id="113404563"/>
<evidence type="ECO:0000256" key="2">
    <source>
        <dbReference type="ARBA" id="ARBA00022737"/>
    </source>
</evidence>
<dbReference type="GO" id="GO:0005656">
    <property type="term" value="C:nuclear pre-replicative complex"/>
    <property type="evidence" value="ECO:0007669"/>
    <property type="project" value="TreeGrafter"/>
</dbReference>
<dbReference type="Gene3D" id="2.130.10.10">
    <property type="entry name" value="YVTN repeat-like/Quinoprotein amine dehydrogenase"/>
    <property type="match status" value="2"/>
</dbReference>
<organism evidence="4 5">
    <name type="scientific">Vanessa tameamea</name>
    <name type="common">Kamehameha butterfly</name>
    <dbReference type="NCBI Taxonomy" id="334116"/>
    <lineage>
        <taxon>Eukaryota</taxon>
        <taxon>Metazoa</taxon>
        <taxon>Ecdysozoa</taxon>
        <taxon>Arthropoda</taxon>
        <taxon>Hexapoda</taxon>
        <taxon>Insecta</taxon>
        <taxon>Pterygota</taxon>
        <taxon>Neoptera</taxon>
        <taxon>Endopterygota</taxon>
        <taxon>Lepidoptera</taxon>
        <taxon>Glossata</taxon>
        <taxon>Ditrysia</taxon>
        <taxon>Papilionoidea</taxon>
        <taxon>Nymphalidae</taxon>
        <taxon>Nymphalinae</taxon>
        <taxon>Vanessa</taxon>
    </lineage>
</organism>
<evidence type="ECO:0000313" key="5">
    <source>
        <dbReference type="RefSeq" id="XP_026501269.2"/>
    </source>
</evidence>
<accession>A0A8B8IVU4</accession>
<protein>
    <submittedName>
        <fullName evidence="5">WD repeat-containing protein 18</fullName>
    </submittedName>
</protein>
<proteinExistence type="predicted"/>
<dbReference type="Proteomes" id="UP001652626">
    <property type="component" value="Chromosome 22"/>
</dbReference>
<keyword evidence="4" id="KW-1185">Reference proteome</keyword>
<reference evidence="5" key="1">
    <citation type="submission" date="2025-08" db="UniProtKB">
        <authorList>
            <consortium name="RefSeq"/>
        </authorList>
    </citation>
    <scope>IDENTIFICATION</scope>
    <source>
        <tissue evidence="5">Whole body</tissue>
    </source>
</reference>
<dbReference type="PROSITE" id="PS50294">
    <property type="entry name" value="WD_REPEATS_REGION"/>
    <property type="match status" value="2"/>
</dbReference>
<dbReference type="InterPro" id="IPR001680">
    <property type="entry name" value="WD40_rpt"/>
</dbReference>
<dbReference type="InterPro" id="IPR036322">
    <property type="entry name" value="WD40_repeat_dom_sf"/>
</dbReference>
<keyword evidence="2" id="KW-0677">Repeat</keyword>
<sequence length="452" mass="50530">MSNLLEVLITCDSNNTLWTCSIWDSYTGTNLMTYKGGGTAENHTLSFIGSDYLAVVQKTKPVLHVWPLNSQQTVQGMRFILPGKASAFAVTPDGSYCVAGIEEKIYVWQISSGSLLTIINRHYQKVSLLKFTNDGRFFISAAEDGMVMVWSLATVAANPEVELVTQTIAGQHDPAYIFSDHSLPVTDLYISKTGMHGRLFTVSSDRSCKVYDLTCGEMLLNLIFDEPLSAIVLDVLELNAFIGTTEGKIFQCSLTNPPRNRDVLVNNGDNMNIFSSHTKAVTCLSISLNGDILMSGSNDEQLILWHIRSRQPVRIIRHKGPITNAFFTTNYDAIYKQDFTPGIVLHSLERTLEKNSENVSEIEVIVKKDSNFWPTCGDMSIDTTYDNFASKEIDVVSKQNEAKLKEELEKMKSINSNLYALSIENALKSIPIELDKNKITVHKKKKNKSHFK</sequence>
<dbReference type="RefSeq" id="XP_026501269.2">
    <property type="nucleotide sequence ID" value="XM_026645484.2"/>
</dbReference>
<dbReference type="SMART" id="SM00320">
    <property type="entry name" value="WD40"/>
    <property type="match status" value="4"/>
</dbReference>
<dbReference type="InterPro" id="IPR045227">
    <property type="entry name" value="WDR18/Ipi3/RID3"/>
</dbReference>
<dbReference type="Pfam" id="PF00400">
    <property type="entry name" value="WD40"/>
    <property type="match status" value="3"/>
</dbReference>
<dbReference type="PANTHER" id="PTHR18763">
    <property type="entry name" value="WD-REPEAT PROTEIN 18"/>
    <property type="match status" value="1"/>
</dbReference>
<dbReference type="GO" id="GO:0006364">
    <property type="term" value="P:rRNA processing"/>
    <property type="evidence" value="ECO:0007669"/>
    <property type="project" value="TreeGrafter"/>
</dbReference>
<dbReference type="GO" id="GO:0006261">
    <property type="term" value="P:DNA-templated DNA replication"/>
    <property type="evidence" value="ECO:0007669"/>
    <property type="project" value="TreeGrafter"/>
</dbReference>
<name>A0A8B8IVU4_VANTA</name>
<dbReference type="InterPro" id="IPR015943">
    <property type="entry name" value="WD40/YVTN_repeat-like_dom_sf"/>
</dbReference>
<evidence type="ECO:0000313" key="4">
    <source>
        <dbReference type="Proteomes" id="UP001652626"/>
    </source>
</evidence>
<feature type="repeat" description="WD" evidence="3">
    <location>
        <begin position="274"/>
        <end position="315"/>
    </location>
</feature>
<gene>
    <name evidence="5" type="primary">LOC113404563</name>
</gene>
<dbReference type="GO" id="GO:0120330">
    <property type="term" value="C:rixosome complex"/>
    <property type="evidence" value="ECO:0007669"/>
    <property type="project" value="TreeGrafter"/>
</dbReference>
<evidence type="ECO:0000256" key="3">
    <source>
        <dbReference type="PROSITE-ProRule" id="PRU00221"/>
    </source>
</evidence>